<dbReference type="OrthoDB" id="2936424at2"/>
<proteinExistence type="predicted"/>
<name>A0A1I0ETN7_9BACI</name>
<dbReference type="EMBL" id="FOHE01000012">
    <property type="protein sequence ID" value="SET48800.1"/>
    <property type="molecule type" value="Genomic_DNA"/>
</dbReference>
<organism evidence="1 2">
    <name type="scientific">Oceanobacillus limi</name>
    <dbReference type="NCBI Taxonomy" id="930131"/>
    <lineage>
        <taxon>Bacteria</taxon>
        <taxon>Bacillati</taxon>
        <taxon>Bacillota</taxon>
        <taxon>Bacilli</taxon>
        <taxon>Bacillales</taxon>
        <taxon>Bacillaceae</taxon>
        <taxon>Oceanobacillus</taxon>
    </lineage>
</organism>
<keyword evidence="2" id="KW-1185">Reference proteome</keyword>
<evidence type="ECO:0000313" key="1">
    <source>
        <dbReference type="EMBL" id="SET48800.1"/>
    </source>
</evidence>
<dbReference type="STRING" id="930131.SAMN05216389_11299"/>
<accession>A0A1I0ETN7</accession>
<protein>
    <submittedName>
        <fullName evidence="1">Uncharacterized protein</fullName>
    </submittedName>
</protein>
<gene>
    <name evidence="1" type="ORF">SAMN05216389_11299</name>
</gene>
<evidence type="ECO:0000313" key="2">
    <source>
        <dbReference type="Proteomes" id="UP000198618"/>
    </source>
</evidence>
<dbReference type="AlphaFoldDB" id="A0A1I0ETN7"/>
<sequence length="98" mass="10747">MYKRIIVVVASALFALLALLAVVITDLYDQDYPLAIGVESKIHLDYSESEASIMDAFTTLEKLDGQLDLGLLKIAPDLANDSDSKVYVSLNDQELPSE</sequence>
<reference evidence="1 2" key="1">
    <citation type="submission" date="2016-10" db="EMBL/GenBank/DDBJ databases">
        <authorList>
            <person name="de Groot N.N."/>
        </authorList>
    </citation>
    <scope>NUCLEOTIDE SEQUENCE [LARGE SCALE GENOMIC DNA]</scope>
    <source>
        <strain evidence="1 2">IBRC-M 10780</strain>
    </source>
</reference>
<dbReference type="RefSeq" id="WP_090870755.1">
    <property type="nucleotide sequence ID" value="NZ_FOHE01000012.1"/>
</dbReference>
<dbReference type="Proteomes" id="UP000198618">
    <property type="component" value="Unassembled WGS sequence"/>
</dbReference>